<dbReference type="InterPro" id="IPR002901">
    <property type="entry name" value="MGlyc_endo_b_GlcNAc-like_dom"/>
</dbReference>
<evidence type="ECO:0000313" key="4">
    <source>
        <dbReference type="Proteomes" id="UP000260823"/>
    </source>
</evidence>
<dbReference type="Pfam" id="PF01832">
    <property type="entry name" value="Glucosaminidase"/>
    <property type="match status" value="1"/>
</dbReference>
<dbReference type="SMART" id="SM00047">
    <property type="entry name" value="LYZ2"/>
    <property type="match status" value="1"/>
</dbReference>
<keyword evidence="4" id="KW-1185">Reference proteome</keyword>
<protein>
    <recommendedName>
        <fullName evidence="2">Mannosyl-glycoprotein endo-beta-N-acetylglucosamidase-like domain-containing protein</fullName>
    </recommendedName>
</protein>
<dbReference type="GO" id="GO:0004040">
    <property type="term" value="F:amidase activity"/>
    <property type="evidence" value="ECO:0007669"/>
    <property type="project" value="InterPro"/>
</dbReference>
<dbReference type="GO" id="GO:0071973">
    <property type="term" value="P:bacterial-type flagellum-dependent cell motility"/>
    <property type="evidence" value="ECO:0007669"/>
    <property type="project" value="TreeGrafter"/>
</dbReference>
<proteinExistence type="predicted"/>
<dbReference type="Gene3D" id="1.10.530.10">
    <property type="match status" value="1"/>
</dbReference>
<feature type="domain" description="Mannosyl-glycoprotein endo-beta-N-acetylglucosamidase-like" evidence="2">
    <location>
        <begin position="1"/>
        <end position="154"/>
    </location>
</feature>
<reference evidence="3 4" key="1">
    <citation type="submission" date="2018-08" db="EMBL/GenBank/DDBJ databases">
        <title>Mucilaginibacter terrae sp. nov., isolated from manganese diggings.</title>
        <authorList>
            <person name="Huang Y."/>
            <person name="Zhou Z."/>
        </authorList>
    </citation>
    <scope>NUCLEOTIDE SEQUENCE [LARGE SCALE GENOMIC DNA]</scope>
    <source>
        <strain evidence="3 4">ZH6</strain>
    </source>
</reference>
<comment type="caution">
    <text evidence="3">The sequence shown here is derived from an EMBL/GenBank/DDBJ whole genome shotgun (WGS) entry which is preliminary data.</text>
</comment>
<dbReference type="Gene3D" id="4.10.80.30">
    <property type="entry name" value="DNA polymerase, domain 6"/>
    <property type="match status" value="1"/>
</dbReference>
<dbReference type="PANTHER" id="PTHR33308">
    <property type="entry name" value="PEPTIDOGLYCAN HYDROLASE FLGJ"/>
    <property type="match status" value="1"/>
</dbReference>
<evidence type="ECO:0000259" key="2">
    <source>
        <dbReference type="SMART" id="SM00047"/>
    </source>
</evidence>
<organism evidence="3 4">
    <name type="scientific">Mucilaginibacter terrenus</name>
    <dbReference type="NCBI Taxonomy" id="2482727"/>
    <lineage>
        <taxon>Bacteria</taxon>
        <taxon>Pseudomonadati</taxon>
        <taxon>Bacteroidota</taxon>
        <taxon>Sphingobacteriia</taxon>
        <taxon>Sphingobacteriales</taxon>
        <taxon>Sphingobacteriaceae</taxon>
        <taxon>Mucilaginibacter</taxon>
    </lineage>
</organism>
<name>A0A3E2NUS5_9SPHI</name>
<accession>A0A3E2NUS5</accession>
<dbReference type="EMBL" id="QWDE01000001">
    <property type="protein sequence ID" value="RFZ84766.1"/>
    <property type="molecule type" value="Genomic_DNA"/>
</dbReference>
<dbReference type="PRINTS" id="PR01002">
    <property type="entry name" value="FLGFLGJ"/>
</dbReference>
<dbReference type="OrthoDB" id="9810444at2"/>
<evidence type="ECO:0000313" key="3">
    <source>
        <dbReference type="EMBL" id="RFZ84766.1"/>
    </source>
</evidence>
<dbReference type="InterPro" id="IPR051056">
    <property type="entry name" value="Glycosyl_Hydrolase_73"/>
</dbReference>
<dbReference type="RefSeq" id="WP_117381668.1">
    <property type="nucleotide sequence ID" value="NZ_QWDE01000001.1"/>
</dbReference>
<sequence length="165" mass="17705">MDGQRLKYIKSIAADAVEAAAGTNLFPSVMIAQAALESGNGVSVLAKKYNNHFGIKASAGWTGAIAYLPTTEYIRNVATKVKGAFRSYSSLIDGFVDRINFLKKNSRYTKAGVFTAASPEAQAKALQAAGYATDPQYATKIVGIINSYNLKQYDTAQPEPIKKKA</sequence>
<evidence type="ECO:0000256" key="1">
    <source>
        <dbReference type="ARBA" id="ARBA00022801"/>
    </source>
</evidence>
<keyword evidence="1" id="KW-0378">Hydrolase</keyword>
<dbReference type="AlphaFoldDB" id="A0A3E2NUS5"/>
<dbReference type="Proteomes" id="UP000260823">
    <property type="component" value="Unassembled WGS sequence"/>
</dbReference>
<gene>
    <name evidence="3" type="ORF">DYU05_03940</name>
</gene>
<dbReference type="PANTHER" id="PTHR33308:SF9">
    <property type="entry name" value="PEPTIDOGLYCAN HYDROLASE FLGJ"/>
    <property type="match status" value="1"/>
</dbReference>